<dbReference type="InterPro" id="IPR002725">
    <property type="entry name" value="YgjP-like_metallopeptidase"/>
</dbReference>
<dbReference type="Proteomes" id="UP000002162">
    <property type="component" value="Chromosome"/>
</dbReference>
<evidence type="ECO:0000259" key="1">
    <source>
        <dbReference type="Pfam" id="PF01863"/>
    </source>
</evidence>
<protein>
    <recommendedName>
        <fullName evidence="1">YgjP-like metallopeptidase domain-containing protein</fullName>
    </recommendedName>
</protein>
<dbReference type="HOGENOM" id="CLU_1199376_0_0_14"/>
<dbReference type="Pfam" id="PF01863">
    <property type="entry name" value="YgjP-like"/>
    <property type="match status" value="1"/>
</dbReference>
<dbReference type="PANTHER" id="PTHR30399">
    <property type="entry name" value="UNCHARACTERIZED PROTEIN YGJP"/>
    <property type="match status" value="1"/>
</dbReference>
<sequence length="231" mass="28126">MLSFVKELNFEINQKKYFIKIYLQPRIKYIKIKIINHQIVCLINHLKLINIAEEFIKNNKLKILKIYENDLKKIKYDEQSLDWIILLGIKFTTIKIKNNNFHCQFNFQKQIIYLYDQNQNLTNTKLLYQKILIYLAEIIFPQIIKNAQNITTLTVKKYVFGFYKSQWGVYNKIKHTIGLSYFLVHYDQDIINYVVIHELAHIKYQHHQKSFWDFVLKYCKNAKIYNNQLKF</sequence>
<gene>
    <name evidence="2" type="ordered locus">UPA3_0338</name>
</gene>
<dbReference type="EMBL" id="CP000942">
    <property type="protein sequence ID" value="ACA33144.1"/>
    <property type="molecule type" value="Genomic_DNA"/>
</dbReference>
<name>A0A2C9DYV8_UREP2</name>
<dbReference type="RefSeq" id="WP_006688751.1">
    <property type="nucleotide sequence ID" value="NC_010503.1"/>
</dbReference>
<dbReference type="AlphaFoldDB" id="A0A2C9DYV8"/>
<feature type="domain" description="YgjP-like metallopeptidase" evidence="1">
    <location>
        <begin position="48"/>
        <end position="230"/>
    </location>
</feature>
<dbReference type="KEGG" id="upa:UPA3_0338"/>
<dbReference type="CDD" id="cd07344">
    <property type="entry name" value="M48_yhfN_like"/>
    <property type="match status" value="1"/>
</dbReference>
<evidence type="ECO:0000313" key="3">
    <source>
        <dbReference type="Proteomes" id="UP000002162"/>
    </source>
</evidence>
<evidence type="ECO:0000313" key="2">
    <source>
        <dbReference type="EMBL" id="ACA33144.1"/>
    </source>
</evidence>
<organism evidence="2 3">
    <name type="scientific">Ureaplasma parvum serovar 3 (strain ATCC 27815 / 27 / NCTC 11736)</name>
    <dbReference type="NCBI Taxonomy" id="505682"/>
    <lineage>
        <taxon>Bacteria</taxon>
        <taxon>Bacillati</taxon>
        <taxon>Mycoplasmatota</taxon>
        <taxon>Mycoplasmoidales</taxon>
        <taxon>Mycoplasmoidaceae</taxon>
        <taxon>Ureaplasma</taxon>
    </lineage>
</organism>
<dbReference type="GeneID" id="29672415"/>
<dbReference type="Gene3D" id="3.30.2010.10">
    <property type="entry name" value="Metalloproteases ('zincins'), catalytic domain"/>
    <property type="match status" value="1"/>
</dbReference>
<reference evidence="2 3" key="1">
    <citation type="submission" date="2008-02" db="EMBL/GenBank/DDBJ databases">
        <title>Genome sequence of Ureaplasma parvum serovar 3.</title>
        <authorList>
            <person name="Methe B.A."/>
            <person name="Glass J."/>
            <person name="Waites K."/>
            <person name="Shrivastava S."/>
        </authorList>
    </citation>
    <scope>NUCLEOTIDE SEQUENCE [LARGE SCALE GENOMIC DNA]</scope>
    <source>
        <strain evidence="3">ATCC 27815 / 27 / NCTC 11736</strain>
    </source>
</reference>
<proteinExistence type="predicted"/>
<dbReference type="PANTHER" id="PTHR30399:SF1">
    <property type="entry name" value="UTP PYROPHOSPHATASE"/>
    <property type="match status" value="1"/>
</dbReference>
<accession>A0A2C9DYV8</accession>
<dbReference type="InterPro" id="IPR053136">
    <property type="entry name" value="UTP_pyrophosphatase-like"/>
</dbReference>